<organism evidence="4 5">
    <name type="scientific">Rhypophila decipiens</name>
    <dbReference type="NCBI Taxonomy" id="261697"/>
    <lineage>
        <taxon>Eukaryota</taxon>
        <taxon>Fungi</taxon>
        <taxon>Dikarya</taxon>
        <taxon>Ascomycota</taxon>
        <taxon>Pezizomycotina</taxon>
        <taxon>Sordariomycetes</taxon>
        <taxon>Sordariomycetidae</taxon>
        <taxon>Sordariales</taxon>
        <taxon>Naviculisporaceae</taxon>
        <taxon>Rhypophila</taxon>
    </lineage>
</organism>
<gene>
    <name evidence="4" type="ORF">QBC37DRAFT_458347</name>
</gene>
<name>A0AAN6XU06_9PEZI</name>
<dbReference type="Proteomes" id="UP001301769">
    <property type="component" value="Unassembled WGS sequence"/>
</dbReference>
<sequence>MDSQAAAIHQSNPTGVLDIHTYTPFVGDANWYTVARGEYIPIYMYKASDEGISITEIRRHLVKKLPYPRGYKPSKPNGITVQFPDTSNQGLSPYGQEREHIIFDMNPTTQIPQIMTLLSIARSDSPDLVPQFVEADNAHPIWPGTALSHPLLRELLLVMALRSFLMQAYRLAPGAEDLVKHIASSGPPVVPHGVPRAHGEPFVSVFHRGWIWNDEGSKHVQTWGLRLRLDVEAALVRGGWRDPKKGVEYLAPGPPPFSPWDEGKKLRPQEEEKNSGMCELVDALLDVGYLDTNDKRADVLAKVARYGVLRDVEFTLGKIERDSISLAQECEILPAAAAGGKGRADVLEFLLNSGLDPNTVSQGNKRTALHVAIRHGDVDMLRVLLEAGANMVKDEEWGLPIEAAEGLVDREDGAAKVALLERWLEERGLPRDHVDLPVFVDENGSSHKKRSWAARTAGSGSGCCKTCGTRSGQL</sequence>
<evidence type="ECO:0000256" key="2">
    <source>
        <dbReference type="ARBA" id="ARBA00023043"/>
    </source>
</evidence>
<dbReference type="InterPro" id="IPR036770">
    <property type="entry name" value="Ankyrin_rpt-contain_sf"/>
</dbReference>
<feature type="repeat" description="ANK" evidence="3">
    <location>
        <begin position="364"/>
        <end position="396"/>
    </location>
</feature>
<accession>A0AAN6XU06</accession>
<dbReference type="PROSITE" id="PS50297">
    <property type="entry name" value="ANK_REP_REGION"/>
    <property type="match status" value="1"/>
</dbReference>
<reference evidence="4" key="1">
    <citation type="journal article" date="2023" name="Mol. Phylogenet. Evol.">
        <title>Genome-scale phylogeny and comparative genomics of the fungal order Sordariales.</title>
        <authorList>
            <person name="Hensen N."/>
            <person name="Bonometti L."/>
            <person name="Westerberg I."/>
            <person name="Brannstrom I.O."/>
            <person name="Guillou S."/>
            <person name="Cros-Aarteil S."/>
            <person name="Calhoun S."/>
            <person name="Haridas S."/>
            <person name="Kuo A."/>
            <person name="Mondo S."/>
            <person name="Pangilinan J."/>
            <person name="Riley R."/>
            <person name="LaButti K."/>
            <person name="Andreopoulos B."/>
            <person name="Lipzen A."/>
            <person name="Chen C."/>
            <person name="Yan M."/>
            <person name="Daum C."/>
            <person name="Ng V."/>
            <person name="Clum A."/>
            <person name="Steindorff A."/>
            <person name="Ohm R.A."/>
            <person name="Martin F."/>
            <person name="Silar P."/>
            <person name="Natvig D.O."/>
            <person name="Lalanne C."/>
            <person name="Gautier V."/>
            <person name="Ament-Velasquez S.L."/>
            <person name="Kruys A."/>
            <person name="Hutchinson M.I."/>
            <person name="Powell A.J."/>
            <person name="Barry K."/>
            <person name="Miller A.N."/>
            <person name="Grigoriev I.V."/>
            <person name="Debuchy R."/>
            <person name="Gladieux P."/>
            <person name="Hiltunen Thoren M."/>
            <person name="Johannesson H."/>
        </authorList>
    </citation>
    <scope>NUCLEOTIDE SEQUENCE</scope>
    <source>
        <strain evidence="4">PSN293</strain>
    </source>
</reference>
<dbReference type="SMART" id="SM00248">
    <property type="entry name" value="ANK"/>
    <property type="match status" value="2"/>
</dbReference>
<dbReference type="SUPFAM" id="SSF48403">
    <property type="entry name" value="Ankyrin repeat"/>
    <property type="match status" value="1"/>
</dbReference>
<keyword evidence="1" id="KW-0677">Repeat</keyword>
<protein>
    <submittedName>
        <fullName evidence="4">Uncharacterized protein</fullName>
    </submittedName>
</protein>
<comment type="caution">
    <text evidence="4">The sequence shown here is derived from an EMBL/GenBank/DDBJ whole genome shotgun (WGS) entry which is preliminary data.</text>
</comment>
<dbReference type="EMBL" id="MU858380">
    <property type="protein sequence ID" value="KAK4206593.1"/>
    <property type="molecule type" value="Genomic_DNA"/>
</dbReference>
<dbReference type="AlphaFoldDB" id="A0AAN6XU06"/>
<dbReference type="Pfam" id="PF13637">
    <property type="entry name" value="Ank_4"/>
    <property type="match status" value="1"/>
</dbReference>
<dbReference type="InterPro" id="IPR002110">
    <property type="entry name" value="Ankyrin_rpt"/>
</dbReference>
<keyword evidence="2 3" id="KW-0040">ANK repeat</keyword>
<dbReference type="Gene3D" id="1.25.40.20">
    <property type="entry name" value="Ankyrin repeat-containing domain"/>
    <property type="match status" value="1"/>
</dbReference>
<evidence type="ECO:0000256" key="3">
    <source>
        <dbReference type="PROSITE-ProRule" id="PRU00023"/>
    </source>
</evidence>
<reference evidence="4" key="2">
    <citation type="submission" date="2023-05" db="EMBL/GenBank/DDBJ databases">
        <authorList>
            <consortium name="Lawrence Berkeley National Laboratory"/>
            <person name="Steindorff A."/>
            <person name="Hensen N."/>
            <person name="Bonometti L."/>
            <person name="Westerberg I."/>
            <person name="Brannstrom I.O."/>
            <person name="Guillou S."/>
            <person name="Cros-Aarteil S."/>
            <person name="Calhoun S."/>
            <person name="Haridas S."/>
            <person name="Kuo A."/>
            <person name="Mondo S."/>
            <person name="Pangilinan J."/>
            <person name="Riley R."/>
            <person name="Labutti K."/>
            <person name="Andreopoulos B."/>
            <person name="Lipzen A."/>
            <person name="Chen C."/>
            <person name="Yanf M."/>
            <person name="Daum C."/>
            <person name="Ng V."/>
            <person name="Clum A."/>
            <person name="Ohm R."/>
            <person name="Martin F."/>
            <person name="Silar P."/>
            <person name="Natvig D."/>
            <person name="Lalanne C."/>
            <person name="Gautier V."/>
            <person name="Ament-Velasquez S.L."/>
            <person name="Kruys A."/>
            <person name="Hutchinson M.I."/>
            <person name="Powell A.J."/>
            <person name="Barry K."/>
            <person name="Miller A.N."/>
            <person name="Grigoriev I.V."/>
            <person name="Debuchy R."/>
            <person name="Gladieux P."/>
            <person name="Thoren M.H."/>
            <person name="Johannesson H."/>
        </authorList>
    </citation>
    <scope>NUCLEOTIDE SEQUENCE</scope>
    <source>
        <strain evidence="4">PSN293</strain>
    </source>
</reference>
<dbReference type="PANTHER" id="PTHR24201">
    <property type="entry name" value="ANK_REP_REGION DOMAIN-CONTAINING PROTEIN"/>
    <property type="match status" value="1"/>
</dbReference>
<proteinExistence type="predicted"/>
<evidence type="ECO:0000256" key="1">
    <source>
        <dbReference type="ARBA" id="ARBA00022737"/>
    </source>
</evidence>
<dbReference type="PROSITE" id="PS50088">
    <property type="entry name" value="ANK_REPEAT"/>
    <property type="match status" value="1"/>
</dbReference>
<evidence type="ECO:0000313" key="5">
    <source>
        <dbReference type="Proteomes" id="UP001301769"/>
    </source>
</evidence>
<evidence type="ECO:0000313" key="4">
    <source>
        <dbReference type="EMBL" id="KAK4206593.1"/>
    </source>
</evidence>
<dbReference type="InterPro" id="IPR050776">
    <property type="entry name" value="Ank_Repeat/CDKN_Inhibitor"/>
</dbReference>
<keyword evidence="5" id="KW-1185">Reference proteome</keyword>